<accession>A0A0F9QZJ8</accession>
<sequence length="86" mass="9834">MTSREYAGWMEFYKLEPWGSEAEWLHTAQVLAMMANVNRDAKRRPQPYKAADFMPKFDRPARVPTAEELDKKVGAIFRAMKAGPGS</sequence>
<protein>
    <recommendedName>
        <fullName evidence="1">Minor tail T domain-containing protein</fullName>
    </recommendedName>
</protein>
<evidence type="ECO:0000313" key="2">
    <source>
        <dbReference type="EMBL" id="KKN42312.1"/>
    </source>
</evidence>
<organism evidence="2">
    <name type="scientific">marine sediment metagenome</name>
    <dbReference type="NCBI Taxonomy" id="412755"/>
    <lineage>
        <taxon>unclassified sequences</taxon>
        <taxon>metagenomes</taxon>
        <taxon>ecological metagenomes</taxon>
    </lineage>
</organism>
<dbReference type="Pfam" id="PF06223">
    <property type="entry name" value="Phage_tail_T"/>
    <property type="match status" value="1"/>
</dbReference>
<proteinExistence type="predicted"/>
<evidence type="ECO:0000259" key="1">
    <source>
        <dbReference type="Pfam" id="PF06223"/>
    </source>
</evidence>
<reference evidence="2" key="1">
    <citation type="journal article" date="2015" name="Nature">
        <title>Complex archaea that bridge the gap between prokaryotes and eukaryotes.</title>
        <authorList>
            <person name="Spang A."/>
            <person name="Saw J.H."/>
            <person name="Jorgensen S.L."/>
            <person name="Zaremba-Niedzwiedzka K."/>
            <person name="Martijn J."/>
            <person name="Lind A.E."/>
            <person name="van Eijk R."/>
            <person name="Schleper C."/>
            <person name="Guy L."/>
            <person name="Ettema T.J."/>
        </authorList>
    </citation>
    <scope>NUCLEOTIDE SEQUENCE</scope>
</reference>
<dbReference type="EMBL" id="LAZR01001590">
    <property type="protein sequence ID" value="KKN42312.1"/>
    <property type="molecule type" value="Genomic_DNA"/>
</dbReference>
<dbReference type="InterPro" id="IPR009350">
    <property type="entry name" value="Phage_tail_T"/>
</dbReference>
<feature type="domain" description="Minor tail T" evidence="1">
    <location>
        <begin position="2"/>
        <end position="79"/>
    </location>
</feature>
<comment type="caution">
    <text evidence="2">The sequence shown here is derived from an EMBL/GenBank/DDBJ whole genome shotgun (WGS) entry which is preliminary data.</text>
</comment>
<name>A0A0F9QZJ8_9ZZZZ</name>
<gene>
    <name evidence="2" type="ORF">LCGC14_0714660</name>
</gene>
<dbReference type="AlphaFoldDB" id="A0A0F9QZJ8"/>